<dbReference type="InterPro" id="IPR042178">
    <property type="entry name" value="Serpin_sf_1"/>
</dbReference>
<dbReference type="Gene3D" id="3.30.497.10">
    <property type="entry name" value="Antithrombin, subunit I, domain 2"/>
    <property type="match status" value="1"/>
</dbReference>
<evidence type="ECO:0000256" key="3">
    <source>
        <dbReference type="SAM" id="SignalP"/>
    </source>
</evidence>
<dbReference type="Gene3D" id="2.30.39.10">
    <property type="entry name" value="Alpha-1-antitrypsin, domain 1"/>
    <property type="match status" value="1"/>
</dbReference>
<protein>
    <submittedName>
        <fullName evidence="6">Neuroserpin-like</fullName>
    </submittedName>
</protein>
<keyword evidence="5" id="KW-1185">Reference proteome</keyword>
<dbReference type="GO" id="GO:0005615">
    <property type="term" value="C:extracellular space"/>
    <property type="evidence" value="ECO:0007669"/>
    <property type="project" value="InterPro"/>
</dbReference>
<dbReference type="SUPFAM" id="SSF56574">
    <property type="entry name" value="Serpins"/>
    <property type="match status" value="1"/>
</dbReference>
<dbReference type="InterPro" id="IPR023796">
    <property type="entry name" value="Serpin_dom"/>
</dbReference>
<dbReference type="InterPro" id="IPR036186">
    <property type="entry name" value="Serpin_sf"/>
</dbReference>
<dbReference type="PROSITE" id="PS00284">
    <property type="entry name" value="SERPIN"/>
    <property type="match status" value="1"/>
</dbReference>
<evidence type="ECO:0000256" key="1">
    <source>
        <dbReference type="RuleBase" id="RU000411"/>
    </source>
</evidence>
<evidence type="ECO:0000259" key="4">
    <source>
        <dbReference type="SMART" id="SM00093"/>
    </source>
</evidence>
<evidence type="ECO:0000256" key="2">
    <source>
        <dbReference type="SAM" id="MobiDB-lite"/>
    </source>
</evidence>
<dbReference type="Pfam" id="PF00079">
    <property type="entry name" value="Serpin"/>
    <property type="match status" value="1"/>
</dbReference>
<dbReference type="PANTHER" id="PTHR11461">
    <property type="entry name" value="SERINE PROTEASE INHIBITOR, SERPIN"/>
    <property type="match status" value="1"/>
</dbReference>
<organism evidence="5 6">
    <name type="scientific">Petromyzon marinus</name>
    <name type="common">Sea lamprey</name>
    <dbReference type="NCBI Taxonomy" id="7757"/>
    <lineage>
        <taxon>Eukaryota</taxon>
        <taxon>Metazoa</taxon>
        <taxon>Chordata</taxon>
        <taxon>Craniata</taxon>
        <taxon>Vertebrata</taxon>
        <taxon>Cyclostomata</taxon>
        <taxon>Hyperoartia</taxon>
        <taxon>Petromyzontiformes</taxon>
        <taxon>Petromyzontidae</taxon>
        <taxon>Petromyzon</taxon>
    </lineage>
</organism>
<gene>
    <name evidence="6" type="primary">LOC116954428</name>
</gene>
<dbReference type="InterPro" id="IPR042185">
    <property type="entry name" value="Serpin_sf_2"/>
</dbReference>
<feature type="signal peptide" evidence="3">
    <location>
        <begin position="1"/>
        <end position="22"/>
    </location>
</feature>
<accession>A0AAJ7XE48</accession>
<feature type="domain" description="Serpin" evidence="4">
    <location>
        <begin position="69"/>
        <end position="457"/>
    </location>
</feature>
<dbReference type="InterPro" id="IPR023795">
    <property type="entry name" value="Serpin_CS"/>
</dbReference>
<comment type="similarity">
    <text evidence="1">Belongs to the serpin family.</text>
</comment>
<dbReference type="SMART" id="SM00093">
    <property type="entry name" value="SERPIN"/>
    <property type="match status" value="1"/>
</dbReference>
<dbReference type="KEGG" id="pmrn:116954428"/>
<sequence>MGRALSACLALWALAAGHSGHAGVAISPPPPPPPRSSSSSSSSPAPPLAATPSPGRARMRLDPSAALGLELYHALRAAAGGGARNLLFSPLAAAATLGLAKRAEPGDSGGGGGARAAARREMHGGGGTADAAAPAGADRGDPGPPAAVAAAAAAPPPLSVSEWSDQARLASALFLRANATGPAEGNGSGADAGVYRLGAVAARDAADSINSWAERCTAGGVPELVTEQDVGGPGGARWVAADGAALVSAAWFHGRWQRAFPAENTRRFHFSRDDGAETQLSMMYQQAELPYAEVSEGQLVEVPCEGGELALLLALPRQEVPLASLERALRPRLLSDWIHALKRQRVELYLPRFRLDVRTALGEALVKIGHVKDALAAGGGGGGGGGAAAALAAASLQRAVLDVTEDGTEALSPAGLNSMGKSPGYLYPQVIADHPFFFMLRSRVTGAVLLMGRLTDPDPVADVDFNVDVL</sequence>
<proteinExistence type="inferred from homology"/>
<dbReference type="Proteomes" id="UP001318040">
    <property type="component" value="Chromosome 55"/>
</dbReference>
<dbReference type="RefSeq" id="XP_032830827.1">
    <property type="nucleotide sequence ID" value="XM_032974936.1"/>
</dbReference>
<dbReference type="GO" id="GO:0004867">
    <property type="term" value="F:serine-type endopeptidase inhibitor activity"/>
    <property type="evidence" value="ECO:0007669"/>
    <property type="project" value="InterPro"/>
</dbReference>
<feature type="region of interest" description="Disordered" evidence="2">
    <location>
        <begin position="102"/>
        <end position="151"/>
    </location>
</feature>
<evidence type="ECO:0000313" key="6">
    <source>
        <dbReference type="RefSeq" id="XP_032830827.1"/>
    </source>
</evidence>
<reference evidence="6" key="1">
    <citation type="submission" date="2025-08" db="UniProtKB">
        <authorList>
            <consortium name="RefSeq"/>
        </authorList>
    </citation>
    <scope>IDENTIFICATION</scope>
    <source>
        <tissue evidence="6">Sperm</tissue>
    </source>
</reference>
<dbReference type="AlphaFoldDB" id="A0AAJ7XE48"/>
<dbReference type="InterPro" id="IPR000215">
    <property type="entry name" value="Serpin_fam"/>
</dbReference>
<dbReference type="PANTHER" id="PTHR11461:SF50">
    <property type="entry name" value="NEUROSERPIN"/>
    <property type="match status" value="1"/>
</dbReference>
<keyword evidence="3" id="KW-0732">Signal</keyword>
<name>A0AAJ7XE48_PETMA</name>
<evidence type="ECO:0000313" key="5">
    <source>
        <dbReference type="Proteomes" id="UP001318040"/>
    </source>
</evidence>
<feature type="region of interest" description="Disordered" evidence="2">
    <location>
        <begin position="21"/>
        <end position="59"/>
    </location>
</feature>
<feature type="chain" id="PRO_5042550522" evidence="3">
    <location>
        <begin position="23"/>
        <end position="470"/>
    </location>
</feature>